<dbReference type="Proteomes" id="UP000196435">
    <property type="component" value="Unassembled WGS sequence"/>
</dbReference>
<name>A0A1N6MV78_9GAMM</name>
<reference evidence="1 4" key="3">
    <citation type="journal article" date="2017" name="Nat. Microbiol.">
        <title>Natural product diversity associated with the nematode symbionts Photorhabdus and Xenorhabdus.</title>
        <authorList>
            <person name="Tobias N.J."/>
            <person name="Wolff H."/>
            <person name="Djahanschiri B."/>
            <person name="Grundmann F."/>
            <person name="Kronenwerth M."/>
            <person name="Shi Y.M."/>
            <person name="Simonyi S."/>
            <person name="Grun P."/>
            <person name="Shapiro-Ilan D."/>
            <person name="Pidot S.J."/>
            <person name="Stinear T.P."/>
            <person name="Ebersberger I."/>
            <person name="Bode H.B."/>
        </authorList>
    </citation>
    <scope>NUCLEOTIDE SEQUENCE [LARGE SCALE GENOMIC DNA]</scope>
    <source>
        <strain evidence="1 4">DSM 16336</strain>
    </source>
</reference>
<accession>A0A1N6MV78</accession>
<evidence type="ECO:0000313" key="3">
    <source>
        <dbReference type="Proteomes" id="UP000196435"/>
    </source>
</evidence>
<sequence>MESYSNSQMDILYYDREAETGSRCSANFSNGYLTISYEDEDDNGNTIITKYIGEERSQGHWELKGDDGENSRATLHQFDNGRILEGSWHCDNYSGMWRIILNK</sequence>
<keyword evidence="4" id="KW-1185">Reference proteome</keyword>
<gene>
    <name evidence="1" type="ORF">Xinn_03592</name>
    <name evidence="2" type="ORF">XIS1_1650008</name>
</gene>
<evidence type="ECO:0000313" key="2">
    <source>
        <dbReference type="EMBL" id="SIP72731.1"/>
    </source>
</evidence>
<dbReference type="Proteomes" id="UP000224871">
    <property type="component" value="Unassembled WGS sequence"/>
</dbReference>
<dbReference type="AlphaFoldDB" id="A0A1N6MV78"/>
<proteinExistence type="predicted"/>
<organism evidence="2 3">
    <name type="scientific">Xenorhabdus innexi</name>
    <dbReference type="NCBI Taxonomy" id="290109"/>
    <lineage>
        <taxon>Bacteria</taxon>
        <taxon>Pseudomonadati</taxon>
        <taxon>Pseudomonadota</taxon>
        <taxon>Gammaproteobacteria</taxon>
        <taxon>Enterobacterales</taxon>
        <taxon>Morganellaceae</taxon>
        <taxon>Xenorhabdus</taxon>
    </lineage>
</organism>
<evidence type="ECO:0000313" key="4">
    <source>
        <dbReference type="Proteomes" id="UP000224871"/>
    </source>
</evidence>
<reference evidence="3" key="2">
    <citation type="submission" date="2016-12" db="EMBL/GenBank/DDBJ databases">
        <authorList>
            <person name="Gaudriault S."/>
        </authorList>
    </citation>
    <scope>NUCLEOTIDE SEQUENCE [LARGE SCALE GENOMIC DNA]</scope>
    <source>
        <strain evidence="3">HGB1681 (deposited as PTA-6826 in the American Type Culture Collection)</strain>
    </source>
</reference>
<protein>
    <submittedName>
        <fullName evidence="2">Uncharacterized protein</fullName>
    </submittedName>
</protein>
<dbReference type="OrthoDB" id="6884592at2"/>
<dbReference type="EMBL" id="NIBU01000074">
    <property type="protein sequence ID" value="PHM30040.1"/>
    <property type="molecule type" value="Genomic_DNA"/>
</dbReference>
<reference evidence="2" key="1">
    <citation type="submission" date="2016-12" db="EMBL/GenBank/DDBJ databases">
        <authorList>
            <person name="Song W.-J."/>
            <person name="Kurnit D.M."/>
        </authorList>
    </citation>
    <scope>NUCLEOTIDE SEQUENCE [LARGE SCALE GENOMIC DNA]</scope>
    <source>
        <strain evidence="2">HGB1681</strain>
    </source>
</reference>
<dbReference type="RefSeq" id="WP_086956008.1">
    <property type="nucleotide sequence ID" value="NZ_CAWNQC010000275.1"/>
</dbReference>
<dbReference type="EMBL" id="FTLG01000074">
    <property type="protein sequence ID" value="SIP72731.1"/>
    <property type="molecule type" value="Genomic_DNA"/>
</dbReference>
<evidence type="ECO:0000313" key="1">
    <source>
        <dbReference type="EMBL" id="PHM30040.1"/>
    </source>
</evidence>